<dbReference type="EMBL" id="JAATIZ010000001">
    <property type="protein sequence ID" value="NJB64221.1"/>
    <property type="molecule type" value="Genomic_DNA"/>
</dbReference>
<feature type="compositionally biased region" description="Polar residues" evidence="6">
    <location>
        <begin position="13"/>
        <end position="23"/>
    </location>
</feature>
<gene>
    <name evidence="9" type="ORF">GGR41_000442</name>
    <name evidence="8" type="ORF">K8U84_08205</name>
</gene>
<feature type="binding site" evidence="5">
    <location>
        <position position="325"/>
    </location>
    <ligand>
        <name>S-adenosyl-L-methionine</name>
        <dbReference type="ChEBI" id="CHEBI:59789"/>
    </ligand>
</feature>
<evidence type="ECO:0000313" key="9">
    <source>
        <dbReference type="EMBL" id="NJB64221.1"/>
    </source>
</evidence>
<dbReference type="Pfam" id="PF22458">
    <property type="entry name" value="RsmF-B_ferredox"/>
    <property type="match status" value="1"/>
</dbReference>
<evidence type="ECO:0000256" key="5">
    <source>
        <dbReference type="PROSITE-ProRule" id="PRU01023"/>
    </source>
</evidence>
<feature type="domain" description="SAM-dependent MTase RsmB/NOP-type" evidence="7">
    <location>
        <begin position="161"/>
        <end position="442"/>
    </location>
</feature>
<evidence type="ECO:0000313" key="8">
    <source>
        <dbReference type="EMBL" id="HJH24520.1"/>
    </source>
</evidence>
<dbReference type="PRINTS" id="PR02008">
    <property type="entry name" value="RCMTFAMILY"/>
</dbReference>
<dbReference type="AlphaFoldDB" id="A0A9D2VGK2"/>
<feature type="active site" description="Nucleophile" evidence="5">
    <location>
        <position position="378"/>
    </location>
</feature>
<feature type="binding site" evidence="5">
    <location>
        <position position="278"/>
    </location>
    <ligand>
        <name>S-adenosyl-L-methionine</name>
        <dbReference type="ChEBI" id="CHEBI:59789"/>
    </ligand>
</feature>
<evidence type="ECO:0000259" key="7">
    <source>
        <dbReference type="PROSITE" id="PS51686"/>
    </source>
</evidence>
<protein>
    <submittedName>
        <fullName evidence="9">16S rRNA (Cytosine967-C5)-methyltransferase</fullName>
        <ecNumber evidence="9">2.1.1.176</ecNumber>
    </submittedName>
    <submittedName>
        <fullName evidence="8">RsmB/NOP family class I SAM-dependent RNA methyltransferase</fullName>
    </submittedName>
</protein>
<dbReference type="InterPro" id="IPR054728">
    <property type="entry name" value="RsmB-like_ferredoxin"/>
</dbReference>
<dbReference type="InterPro" id="IPR001678">
    <property type="entry name" value="MeTrfase_RsmB-F_NOP2_dom"/>
</dbReference>
<evidence type="ECO:0000256" key="2">
    <source>
        <dbReference type="ARBA" id="ARBA00022679"/>
    </source>
</evidence>
<feature type="compositionally biased region" description="Basic residues" evidence="6">
    <location>
        <begin position="1"/>
        <end position="12"/>
    </location>
</feature>
<feature type="region of interest" description="Disordered" evidence="6">
    <location>
        <begin position="1"/>
        <end position="24"/>
    </location>
</feature>
<organism evidence="8 10">
    <name type="scientific">Paenalcaligenes hominis</name>
    <dbReference type="NCBI Taxonomy" id="643674"/>
    <lineage>
        <taxon>Bacteria</taxon>
        <taxon>Pseudomonadati</taxon>
        <taxon>Pseudomonadota</taxon>
        <taxon>Betaproteobacteria</taxon>
        <taxon>Burkholderiales</taxon>
        <taxon>Alcaligenaceae</taxon>
        <taxon>Paenalcaligenes</taxon>
    </lineage>
</organism>
<dbReference type="PANTHER" id="PTHR22807">
    <property type="entry name" value="NOP2 YEAST -RELATED NOL1/NOP2/FMU SUN DOMAIN-CONTAINING"/>
    <property type="match status" value="1"/>
</dbReference>
<keyword evidence="11" id="KW-1185">Reference proteome</keyword>
<name>A0A9D2VGK2_9BURK</name>
<evidence type="ECO:0000256" key="3">
    <source>
        <dbReference type="ARBA" id="ARBA00022691"/>
    </source>
</evidence>
<proteinExistence type="inferred from homology"/>
<reference evidence="9 11" key="1">
    <citation type="submission" date="2020-03" db="EMBL/GenBank/DDBJ databases">
        <title>Genomic Encyclopedia of Type Strains, Phase IV (KMG-IV): sequencing the most valuable type-strain genomes for metagenomic binning, comparative biology and taxonomic classification.</title>
        <authorList>
            <person name="Goeker M."/>
        </authorList>
    </citation>
    <scope>NUCLEOTIDE SEQUENCE [LARGE SCALE GENOMIC DNA]</scope>
    <source>
        <strain evidence="9 11">DSM 26613</strain>
    </source>
</reference>
<dbReference type="PROSITE" id="PS51686">
    <property type="entry name" value="SAM_MT_RSMB_NOP"/>
    <property type="match status" value="1"/>
</dbReference>
<dbReference type="InterPro" id="IPR049560">
    <property type="entry name" value="MeTrfase_RsmB-F_NOP2_cat"/>
</dbReference>
<evidence type="ECO:0000256" key="4">
    <source>
        <dbReference type="ARBA" id="ARBA00022884"/>
    </source>
</evidence>
<evidence type="ECO:0000313" key="10">
    <source>
        <dbReference type="Proteomes" id="UP000700248"/>
    </source>
</evidence>
<comment type="caution">
    <text evidence="8">The sequence shown here is derived from an EMBL/GenBank/DDBJ whole genome shotgun (WGS) entry which is preliminary data.</text>
</comment>
<sequence>MSTQRSPRKKTAPTRQKSTQKYSPASMIARRIDQVAEVLGQVLQWEHPADAVLSQWMRKQKNMGGRDRAEVTNAVFDVLRHLRRYRYLAESGVGSGSRRLAILGLINTWDKDVREALDAGEQSWIEHVITLDGMEMPFAQRYSLPDWLAQQILSMPDSEALAAALNTEAPLDLRVNPLKAERDTVLAQLSEGEMARFKPKATAYSPWGIRLRGRPFVANWPQFEKGEIEVQDEGSQLLAALVAPKRGEMIIDFCAGAGGKTLLIGALMRSTGRLYAFDTSASRLARAKPRFARSGLSNIVPVVITETNDTRIKRLHGKAQRVLVDAPCSGTGTLRRNPDIKWRFHAPNIDHYVQIQREILERAAKCVAPGGRLVYATCSVLPQENQEQITWFLQHHPHFELMEVNPIIAPRSPDLTMAGPYLELRPDYHHTDGFFAAVLQRKTDTV</sequence>
<evidence type="ECO:0000313" key="11">
    <source>
        <dbReference type="Proteomes" id="UP000783934"/>
    </source>
</evidence>
<dbReference type="SUPFAM" id="SSF53335">
    <property type="entry name" value="S-adenosyl-L-methionine-dependent methyltransferases"/>
    <property type="match status" value="1"/>
</dbReference>
<dbReference type="PANTHER" id="PTHR22807:SF53">
    <property type="entry name" value="RIBOSOMAL RNA SMALL SUBUNIT METHYLTRANSFERASE B-RELATED"/>
    <property type="match status" value="1"/>
</dbReference>
<evidence type="ECO:0000256" key="6">
    <source>
        <dbReference type="SAM" id="MobiDB-lite"/>
    </source>
</evidence>
<dbReference type="EMBL" id="DYTQ01000094">
    <property type="protein sequence ID" value="HJH24520.1"/>
    <property type="molecule type" value="Genomic_DNA"/>
</dbReference>
<dbReference type="GO" id="GO:0003723">
    <property type="term" value="F:RNA binding"/>
    <property type="evidence" value="ECO:0007669"/>
    <property type="project" value="UniProtKB-UniRule"/>
</dbReference>
<dbReference type="Pfam" id="PF01189">
    <property type="entry name" value="Methyltr_RsmB-F"/>
    <property type="match status" value="1"/>
</dbReference>
<dbReference type="Gene3D" id="3.40.50.150">
    <property type="entry name" value="Vaccinia Virus protein VP39"/>
    <property type="match status" value="1"/>
</dbReference>
<dbReference type="GO" id="GO:0001510">
    <property type="term" value="P:RNA methylation"/>
    <property type="evidence" value="ECO:0007669"/>
    <property type="project" value="InterPro"/>
</dbReference>
<accession>A0A9D2VGK2</accession>
<dbReference type="Proteomes" id="UP000783934">
    <property type="component" value="Unassembled WGS sequence"/>
</dbReference>
<reference evidence="8" key="3">
    <citation type="submission" date="2021-09" db="EMBL/GenBank/DDBJ databases">
        <authorList>
            <person name="Gilroy R."/>
        </authorList>
    </citation>
    <scope>NUCLEOTIDE SEQUENCE</scope>
    <source>
        <strain evidence="8">CHK175-13533</strain>
    </source>
</reference>
<reference evidence="8" key="2">
    <citation type="journal article" date="2021" name="PeerJ">
        <title>Extensive microbial diversity within the chicken gut microbiome revealed by metagenomics and culture.</title>
        <authorList>
            <person name="Gilroy R."/>
            <person name="Ravi A."/>
            <person name="Getino M."/>
            <person name="Pursley I."/>
            <person name="Horton D.L."/>
            <person name="Alikhan N.F."/>
            <person name="Baker D."/>
            <person name="Gharbi K."/>
            <person name="Hall N."/>
            <person name="Watson M."/>
            <person name="Adriaenssens E.M."/>
            <person name="Foster-Nyarko E."/>
            <person name="Jarju S."/>
            <person name="Secka A."/>
            <person name="Antonio M."/>
            <person name="Oren A."/>
            <person name="Chaudhuri R.R."/>
            <person name="La Ragione R."/>
            <person name="Hildebrand F."/>
            <person name="Pallen M.J."/>
        </authorList>
    </citation>
    <scope>NUCLEOTIDE SEQUENCE</scope>
    <source>
        <strain evidence="8">CHK175-13533</strain>
    </source>
</reference>
<keyword evidence="2 5" id="KW-0808">Transferase</keyword>
<keyword evidence="1 5" id="KW-0489">Methyltransferase</keyword>
<keyword evidence="4 5" id="KW-0694">RNA-binding</keyword>
<comment type="similarity">
    <text evidence="5">Belongs to the class I-like SAM-binding methyltransferase superfamily. RsmB/NOP family.</text>
</comment>
<dbReference type="CDD" id="cd02440">
    <property type="entry name" value="AdoMet_MTases"/>
    <property type="match status" value="1"/>
</dbReference>
<dbReference type="Proteomes" id="UP000700248">
    <property type="component" value="Unassembled WGS sequence"/>
</dbReference>
<keyword evidence="3 5" id="KW-0949">S-adenosyl-L-methionine</keyword>
<evidence type="ECO:0000256" key="1">
    <source>
        <dbReference type="ARBA" id="ARBA00022603"/>
    </source>
</evidence>
<dbReference type="InterPro" id="IPR023267">
    <property type="entry name" value="RCMT"/>
</dbReference>
<dbReference type="GO" id="GO:0008173">
    <property type="term" value="F:RNA methyltransferase activity"/>
    <property type="evidence" value="ECO:0007669"/>
    <property type="project" value="InterPro"/>
</dbReference>
<dbReference type="InterPro" id="IPR029063">
    <property type="entry name" value="SAM-dependent_MTases_sf"/>
</dbReference>
<comment type="caution">
    <text evidence="5">Lacks conserved residue(s) required for the propagation of feature annotation.</text>
</comment>
<dbReference type="EC" id="2.1.1.176" evidence="9"/>